<evidence type="ECO:0000256" key="1">
    <source>
        <dbReference type="SAM" id="Phobius"/>
    </source>
</evidence>
<dbReference type="PANTHER" id="PTHR15032">
    <property type="entry name" value="N-ACYL-PHOSPHATIDYLETHANOLAMINE-HYDROLYZING PHOSPHOLIPASE D"/>
    <property type="match status" value="1"/>
</dbReference>
<dbReference type="Pfam" id="PF12706">
    <property type="entry name" value="Lactamase_B_2"/>
    <property type="match status" value="1"/>
</dbReference>
<dbReference type="InterPro" id="IPR001279">
    <property type="entry name" value="Metallo-B-lactamas"/>
</dbReference>
<dbReference type="Gene3D" id="3.60.15.10">
    <property type="entry name" value="Ribonuclease Z/Hydroxyacylglutathione hydrolase-like"/>
    <property type="match status" value="1"/>
</dbReference>
<dbReference type="Proteomes" id="UP000727456">
    <property type="component" value="Unassembled WGS sequence"/>
</dbReference>
<comment type="caution">
    <text evidence="3">The sequence shown here is derived from an EMBL/GenBank/DDBJ whole genome shotgun (WGS) entry which is preliminary data.</text>
</comment>
<keyword evidence="1" id="KW-0472">Membrane</keyword>
<accession>A0ABX0TWZ7</accession>
<proteinExistence type="predicted"/>
<dbReference type="InterPro" id="IPR036866">
    <property type="entry name" value="RibonucZ/Hydroxyglut_hydro"/>
</dbReference>
<dbReference type="PANTHER" id="PTHR15032:SF4">
    <property type="entry name" value="N-ACYL-PHOSPHATIDYLETHANOLAMINE-HYDROLYZING PHOSPHOLIPASE D"/>
    <property type="match status" value="1"/>
</dbReference>
<evidence type="ECO:0000259" key="2">
    <source>
        <dbReference type="Pfam" id="PF12706"/>
    </source>
</evidence>
<reference evidence="3 4" key="1">
    <citation type="submission" date="2020-03" db="EMBL/GenBank/DDBJ databases">
        <title>Genomic Encyclopedia of Type Strains, Phase III (KMG-III): the genomes of soil and plant-associated and newly described type strains.</title>
        <authorList>
            <person name="Whitman W."/>
        </authorList>
    </citation>
    <scope>NUCLEOTIDE SEQUENCE [LARGE SCALE GENOMIC DNA]</scope>
    <source>
        <strain evidence="3 4">CECT 8804</strain>
    </source>
</reference>
<protein>
    <submittedName>
        <fullName evidence="3">L-ascorbate metabolism protein UlaG (Beta-lactamase superfamily)</fullName>
    </submittedName>
</protein>
<sequence length="370" mass="40418">MPSPTLAAKGPAMRIGGILRRLGTALLFLIILLLLAPVVVPPFLDRIYYRGPISVHYDGKRFANQDGDAFSPQQMQPVRMLRFFSGQARAAWPDHVAVTPGHPVPRVEGTGMTATWIGHSTVLVQAGGINILTDPVYAERAGPWGILGPRRVREPGVRFDDLPKIDLILVSHDHYDHMDVPTLKRLWARDHPMIVTSLGNDSVIGLPAATRDWGGKVEVRPGITVTIERVHHWGSRWMADRDRALWSGFSVTLPGGNLFFAGDTGWGDGSWPIAAAKDGPYRLAILPIGAFVPRDLMASNHIGPVEAVDAFRRLGASYGLAVHWGTFRLSSEAIGDPPALLRATVAKRGISPERFRALEVGQPWSVPALH</sequence>
<gene>
    <name evidence="3" type="ORF">FHS31_001922</name>
</gene>
<feature type="transmembrane region" description="Helical" evidence="1">
    <location>
        <begin position="22"/>
        <end position="44"/>
    </location>
</feature>
<evidence type="ECO:0000313" key="4">
    <source>
        <dbReference type="Proteomes" id="UP000727456"/>
    </source>
</evidence>
<evidence type="ECO:0000313" key="3">
    <source>
        <dbReference type="EMBL" id="NIJ08305.1"/>
    </source>
</evidence>
<organism evidence="3 4">
    <name type="scientific">Sphingomonas vulcanisoli</name>
    <dbReference type="NCBI Taxonomy" id="1658060"/>
    <lineage>
        <taxon>Bacteria</taxon>
        <taxon>Pseudomonadati</taxon>
        <taxon>Pseudomonadota</taxon>
        <taxon>Alphaproteobacteria</taxon>
        <taxon>Sphingomonadales</taxon>
        <taxon>Sphingomonadaceae</taxon>
        <taxon>Sphingomonas</taxon>
    </lineage>
</organism>
<keyword evidence="4" id="KW-1185">Reference proteome</keyword>
<name>A0ABX0TWZ7_9SPHN</name>
<dbReference type="EMBL" id="JAAOZC010000004">
    <property type="protein sequence ID" value="NIJ08305.1"/>
    <property type="molecule type" value="Genomic_DNA"/>
</dbReference>
<dbReference type="RefSeq" id="WP_243843384.1">
    <property type="nucleotide sequence ID" value="NZ_JAAOZC010000004.1"/>
</dbReference>
<feature type="domain" description="Metallo-beta-lactamase" evidence="2">
    <location>
        <begin position="130"/>
        <end position="324"/>
    </location>
</feature>
<dbReference type="SUPFAM" id="SSF56281">
    <property type="entry name" value="Metallo-hydrolase/oxidoreductase"/>
    <property type="match status" value="1"/>
</dbReference>
<keyword evidence="1" id="KW-1133">Transmembrane helix</keyword>
<keyword evidence="1" id="KW-0812">Transmembrane</keyword>